<gene>
    <name evidence="1" type="ORF">SpAn4DRAFT_0617</name>
</gene>
<keyword evidence="2" id="KW-1185">Reference proteome</keyword>
<name>A0A0U1L3R5_9FIRM</name>
<proteinExistence type="predicted"/>
<evidence type="ECO:0000313" key="2">
    <source>
        <dbReference type="Proteomes" id="UP000049855"/>
    </source>
</evidence>
<accession>A0A0U1L3R5</accession>
<dbReference type="RefSeq" id="WP_021170165.1">
    <property type="nucleotide sequence ID" value="NZ_CTRP01000014.1"/>
</dbReference>
<dbReference type="PANTHER" id="PTHR39184">
    <property type="match status" value="1"/>
</dbReference>
<dbReference type="EMBL" id="CTRP01000014">
    <property type="protein sequence ID" value="CQR74155.1"/>
    <property type="molecule type" value="Genomic_DNA"/>
</dbReference>
<dbReference type="Pfam" id="PF03237">
    <property type="entry name" value="Terminase_6N"/>
    <property type="match status" value="1"/>
</dbReference>
<evidence type="ECO:0000313" key="1">
    <source>
        <dbReference type="EMBL" id="CQR74155.1"/>
    </source>
</evidence>
<protein>
    <submittedName>
        <fullName evidence="1">Phage terminase, large subunit</fullName>
    </submittedName>
</protein>
<dbReference type="PANTHER" id="PTHR39184:SF1">
    <property type="entry name" value="PBSX PHAGE TERMINASE LARGE SUBUNIT"/>
    <property type="match status" value="1"/>
</dbReference>
<dbReference type="InterPro" id="IPR052380">
    <property type="entry name" value="Viral_DNA_packaging_terminase"/>
</dbReference>
<dbReference type="InterPro" id="IPR006437">
    <property type="entry name" value="Phage_terminase_lsu"/>
</dbReference>
<dbReference type="NCBIfam" id="TIGR01547">
    <property type="entry name" value="phage_term_2"/>
    <property type="match status" value="1"/>
</dbReference>
<dbReference type="Proteomes" id="UP000049855">
    <property type="component" value="Unassembled WGS sequence"/>
</dbReference>
<dbReference type="InterPro" id="IPR027417">
    <property type="entry name" value="P-loop_NTPase"/>
</dbReference>
<dbReference type="Gene3D" id="3.40.50.300">
    <property type="entry name" value="P-loop containing nucleotide triphosphate hydrolases"/>
    <property type="match status" value="1"/>
</dbReference>
<dbReference type="Gene3D" id="3.30.420.280">
    <property type="match status" value="1"/>
</dbReference>
<reference evidence="2" key="1">
    <citation type="submission" date="2015-03" db="EMBL/GenBank/DDBJ databases">
        <authorList>
            <person name="Nijsse Bart"/>
        </authorList>
    </citation>
    <scope>NUCLEOTIDE SEQUENCE [LARGE SCALE GENOMIC DNA]</scope>
</reference>
<sequence length="428" mass="49399">MALKVTPFKFEPFSKKQLKVLTWWLPNSPVYDKDIIIADGAIRSGKTVSMSLSFVQWGMETFDGENLGMSGKTIGSFRRNVLAPLKQMLKSLKYRVKEHRNDNMVEIRYRKKVNYFYIFGGKDERSQDLIQGITLAGMLFDEVALMPESFVNQATARCSVEGAKLWFNCNPAGPYHWFKVEYIEKIVEKNGIYLHFTMDDNLSLSPKVKDRYKRMYFGVFYDRYIKGLWKMAEGMIFDMFNEEKHVVKTVPDRFATEWVAVDHGTGNPTAYIWQGFDGKDFYSSREYYYASRETGIQKTTGEYSQDMLAFTKGKRPPIICDPAASALITQFRKDGFTVIEADNAVLEGIQHVGNLLNDGQYFIHESCTNLIKEMSSYSWDIKAQQRGEDKPLKQNDHAVDGTRYGLYTMRHLIAVKHDRTKMRKSGAM</sequence>
<dbReference type="AlphaFoldDB" id="A0A0U1L3R5"/>
<organism evidence="1 2">
    <name type="scientific">Sporomusa ovata</name>
    <dbReference type="NCBI Taxonomy" id="2378"/>
    <lineage>
        <taxon>Bacteria</taxon>
        <taxon>Bacillati</taxon>
        <taxon>Bacillota</taxon>
        <taxon>Negativicutes</taxon>
        <taxon>Selenomonadales</taxon>
        <taxon>Sporomusaceae</taxon>
        <taxon>Sporomusa</taxon>
    </lineage>
</organism>